<sequence>MIWSWLTPLNWGLDKDTNWDWPACPCEESTSTGLPTWDWNDPIRFPGEIELPLVITSRDSRESSKLTI</sequence>
<organism evidence="1 2">
    <name type="scientific">Portunus trituberculatus</name>
    <name type="common">Swimming crab</name>
    <name type="synonym">Neptunus trituberculatus</name>
    <dbReference type="NCBI Taxonomy" id="210409"/>
    <lineage>
        <taxon>Eukaryota</taxon>
        <taxon>Metazoa</taxon>
        <taxon>Ecdysozoa</taxon>
        <taxon>Arthropoda</taxon>
        <taxon>Crustacea</taxon>
        <taxon>Multicrustacea</taxon>
        <taxon>Malacostraca</taxon>
        <taxon>Eumalacostraca</taxon>
        <taxon>Eucarida</taxon>
        <taxon>Decapoda</taxon>
        <taxon>Pleocyemata</taxon>
        <taxon>Brachyura</taxon>
        <taxon>Eubrachyura</taxon>
        <taxon>Portunoidea</taxon>
        <taxon>Portunidae</taxon>
        <taxon>Portuninae</taxon>
        <taxon>Portunus</taxon>
    </lineage>
</organism>
<gene>
    <name evidence="1" type="ORF">E2C01_011332</name>
</gene>
<reference evidence="1 2" key="1">
    <citation type="submission" date="2019-05" db="EMBL/GenBank/DDBJ databases">
        <title>Another draft genome of Portunus trituberculatus and its Hox gene families provides insights of decapod evolution.</title>
        <authorList>
            <person name="Jeong J.-H."/>
            <person name="Song I."/>
            <person name="Kim S."/>
            <person name="Choi T."/>
            <person name="Kim D."/>
            <person name="Ryu S."/>
            <person name="Kim W."/>
        </authorList>
    </citation>
    <scope>NUCLEOTIDE SEQUENCE [LARGE SCALE GENOMIC DNA]</scope>
    <source>
        <tissue evidence="1">Muscle</tissue>
    </source>
</reference>
<name>A0A5B7DAR9_PORTR</name>
<comment type="caution">
    <text evidence="1">The sequence shown here is derived from an EMBL/GenBank/DDBJ whole genome shotgun (WGS) entry which is preliminary data.</text>
</comment>
<proteinExistence type="predicted"/>
<dbReference type="Proteomes" id="UP000324222">
    <property type="component" value="Unassembled WGS sequence"/>
</dbReference>
<protein>
    <submittedName>
        <fullName evidence="1">Uncharacterized protein</fullName>
    </submittedName>
</protein>
<evidence type="ECO:0000313" key="2">
    <source>
        <dbReference type="Proteomes" id="UP000324222"/>
    </source>
</evidence>
<accession>A0A5B7DAR9</accession>
<dbReference type="AlphaFoldDB" id="A0A5B7DAR9"/>
<dbReference type="EMBL" id="VSRR010000680">
    <property type="protein sequence ID" value="MPC18448.1"/>
    <property type="molecule type" value="Genomic_DNA"/>
</dbReference>
<evidence type="ECO:0000313" key="1">
    <source>
        <dbReference type="EMBL" id="MPC18448.1"/>
    </source>
</evidence>
<keyword evidence="2" id="KW-1185">Reference proteome</keyword>